<evidence type="ECO:0000313" key="8">
    <source>
        <dbReference type="Proteomes" id="UP001140510"/>
    </source>
</evidence>
<evidence type="ECO:0000313" key="7">
    <source>
        <dbReference type="EMBL" id="KAJ4398102.1"/>
    </source>
</evidence>
<evidence type="ECO:0000256" key="5">
    <source>
        <dbReference type="SAM" id="MobiDB-lite"/>
    </source>
</evidence>
<organism evidence="7 8">
    <name type="scientific">Didymella pomorum</name>
    <dbReference type="NCBI Taxonomy" id="749634"/>
    <lineage>
        <taxon>Eukaryota</taxon>
        <taxon>Fungi</taxon>
        <taxon>Dikarya</taxon>
        <taxon>Ascomycota</taxon>
        <taxon>Pezizomycotina</taxon>
        <taxon>Dothideomycetes</taxon>
        <taxon>Pleosporomycetidae</taxon>
        <taxon>Pleosporales</taxon>
        <taxon>Pleosporineae</taxon>
        <taxon>Didymellaceae</taxon>
        <taxon>Didymella</taxon>
    </lineage>
</organism>
<feature type="compositionally biased region" description="Basic and acidic residues" evidence="5">
    <location>
        <begin position="189"/>
        <end position="204"/>
    </location>
</feature>
<evidence type="ECO:0000256" key="1">
    <source>
        <dbReference type="ARBA" id="ARBA00005495"/>
    </source>
</evidence>
<dbReference type="PANTHER" id="PTHR33337">
    <property type="entry name" value="GFA DOMAIN-CONTAINING PROTEIN"/>
    <property type="match status" value="1"/>
</dbReference>
<dbReference type="Pfam" id="PF04828">
    <property type="entry name" value="GFA"/>
    <property type="match status" value="1"/>
</dbReference>
<sequence>MATKPFPAITGRCYCGAVKYRLLTSPLFCYACHCPDCQKATGSAFALHASIESYNIKIISDAKPSLVTLNMNPAKPEGTSRRALCQQCGTIFWGNDNPWGYAVSDVRIGTLDFPGIMEPDMHSFVGSKLGWIELPKDAKTSKGHYDYAQMWPKSSLKRLEVCLERFEAAKKATAGSKAGDQQAKQIEPVIREKNESPIDGDGDKTPTATGDAEDGEDDEAFEERFRETERALQERLAKLSLKLEGEEKQTPDATAK</sequence>
<dbReference type="InterPro" id="IPR011057">
    <property type="entry name" value="Mss4-like_sf"/>
</dbReference>
<reference evidence="7" key="1">
    <citation type="submission" date="2022-10" db="EMBL/GenBank/DDBJ databases">
        <title>Tapping the CABI collections for fungal endophytes: first genome assemblies for Collariella, Neodidymelliopsis, Ascochyta clinopodiicola, Didymella pomorum, Didymosphaeria variabile, Neocosmospora piperis and Neocucurbitaria cava.</title>
        <authorList>
            <person name="Hill R."/>
        </authorList>
    </citation>
    <scope>NUCLEOTIDE SEQUENCE</scope>
    <source>
        <strain evidence="7">IMI 355091</strain>
    </source>
</reference>
<comment type="caution">
    <text evidence="7">The sequence shown here is derived from an EMBL/GenBank/DDBJ whole genome shotgun (WGS) entry which is preliminary data.</text>
</comment>
<dbReference type="AlphaFoldDB" id="A0A9W9D3I2"/>
<feature type="region of interest" description="Disordered" evidence="5">
    <location>
        <begin position="172"/>
        <end position="229"/>
    </location>
</feature>
<dbReference type="Gene3D" id="3.90.1590.10">
    <property type="entry name" value="glutathione-dependent formaldehyde- activating enzyme (gfa)"/>
    <property type="match status" value="1"/>
</dbReference>
<dbReference type="PANTHER" id="PTHR33337:SF33">
    <property type="entry name" value="CENP-V_GFA DOMAIN-CONTAINING PROTEIN"/>
    <property type="match status" value="1"/>
</dbReference>
<evidence type="ECO:0000256" key="4">
    <source>
        <dbReference type="ARBA" id="ARBA00023239"/>
    </source>
</evidence>
<feature type="domain" description="CENP-V/GFA" evidence="6">
    <location>
        <begin position="9"/>
        <end position="146"/>
    </location>
</feature>
<dbReference type="OrthoDB" id="2212170at2759"/>
<evidence type="ECO:0000256" key="3">
    <source>
        <dbReference type="ARBA" id="ARBA00022833"/>
    </source>
</evidence>
<keyword evidence="3" id="KW-0862">Zinc</keyword>
<dbReference type="PROSITE" id="PS51891">
    <property type="entry name" value="CENP_V_GFA"/>
    <property type="match status" value="1"/>
</dbReference>
<keyword evidence="4" id="KW-0456">Lyase</keyword>
<keyword evidence="2" id="KW-0479">Metal-binding</keyword>
<proteinExistence type="inferred from homology"/>
<gene>
    <name evidence="7" type="ORF">N0V91_010450</name>
</gene>
<dbReference type="InterPro" id="IPR006913">
    <property type="entry name" value="CENP-V/GFA"/>
</dbReference>
<dbReference type="GO" id="GO:0046872">
    <property type="term" value="F:metal ion binding"/>
    <property type="evidence" value="ECO:0007669"/>
    <property type="project" value="UniProtKB-KW"/>
</dbReference>
<keyword evidence="8" id="KW-1185">Reference proteome</keyword>
<dbReference type="GO" id="GO:0016846">
    <property type="term" value="F:carbon-sulfur lyase activity"/>
    <property type="evidence" value="ECO:0007669"/>
    <property type="project" value="InterPro"/>
</dbReference>
<comment type="similarity">
    <text evidence="1">Belongs to the Gfa family.</text>
</comment>
<protein>
    <recommendedName>
        <fullName evidence="6">CENP-V/GFA domain-containing protein</fullName>
    </recommendedName>
</protein>
<evidence type="ECO:0000256" key="2">
    <source>
        <dbReference type="ARBA" id="ARBA00022723"/>
    </source>
</evidence>
<evidence type="ECO:0000259" key="6">
    <source>
        <dbReference type="PROSITE" id="PS51891"/>
    </source>
</evidence>
<feature type="compositionally biased region" description="Acidic residues" evidence="5">
    <location>
        <begin position="211"/>
        <end position="221"/>
    </location>
</feature>
<dbReference type="SUPFAM" id="SSF51316">
    <property type="entry name" value="Mss4-like"/>
    <property type="match status" value="1"/>
</dbReference>
<dbReference type="EMBL" id="JAPEVA010000139">
    <property type="protein sequence ID" value="KAJ4398102.1"/>
    <property type="molecule type" value="Genomic_DNA"/>
</dbReference>
<accession>A0A9W9D3I2</accession>
<dbReference type="Proteomes" id="UP001140510">
    <property type="component" value="Unassembled WGS sequence"/>
</dbReference>
<name>A0A9W9D3I2_9PLEO</name>